<comment type="caution">
    <text evidence="3">The sequence shown here is derived from an EMBL/GenBank/DDBJ whole genome shotgun (WGS) entry which is preliminary data.</text>
</comment>
<keyword evidence="4" id="KW-1185">Reference proteome</keyword>
<reference evidence="3 4" key="1">
    <citation type="submission" date="2024-02" db="EMBL/GenBank/DDBJ databases">
        <title>Bacteria isolated from the canopy kelp, Nereocystis luetkeana.</title>
        <authorList>
            <person name="Pfister C.A."/>
            <person name="Younker I.T."/>
            <person name="Light S.H."/>
        </authorList>
    </citation>
    <scope>NUCLEOTIDE SEQUENCE [LARGE SCALE GENOMIC DNA]</scope>
    <source>
        <strain evidence="3 4">TI.4.07</strain>
    </source>
</reference>
<feature type="domain" description="Phospholipid/glycerol acyltransferase" evidence="2">
    <location>
        <begin position="97"/>
        <end position="239"/>
    </location>
</feature>
<dbReference type="PANTHER" id="PTHR10983">
    <property type="entry name" value="1-ACYLGLYCEROL-3-PHOSPHATE ACYLTRANSFERASE-RELATED"/>
    <property type="match status" value="1"/>
</dbReference>
<dbReference type="NCBIfam" id="NF010621">
    <property type="entry name" value="PRK14014.1"/>
    <property type="match status" value="1"/>
</dbReference>
<accession>A0ABU9G4K7</accession>
<dbReference type="CDD" id="cd07990">
    <property type="entry name" value="LPLAT_LCLAT1-like"/>
    <property type="match status" value="1"/>
</dbReference>
<dbReference type="RefSeq" id="WP_341566150.1">
    <property type="nucleotide sequence ID" value="NZ_JBAKAR010000001.1"/>
</dbReference>
<evidence type="ECO:0000313" key="4">
    <source>
        <dbReference type="Proteomes" id="UP001379949"/>
    </source>
</evidence>
<dbReference type="Proteomes" id="UP001379949">
    <property type="component" value="Unassembled WGS sequence"/>
</dbReference>
<dbReference type="EMBL" id="JBAKAR010000001">
    <property type="protein sequence ID" value="MEL0611907.1"/>
    <property type="molecule type" value="Genomic_DNA"/>
</dbReference>
<evidence type="ECO:0000256" key="1">
    <source>
        <dbReference type="SAM" id="Phobius"/>
    </source>
</evidence>
<gene>
    <name evidence="3" type="ORF">V6242_02015</name>
</gene>
<dbReference type="PANTHER" id="PTHR10983:SF16">
    <property type="entry name" value="LYSOCARDIOLIPIN ACYLTRANSFERASE 1"/>
    <property type="match status" value="1"/>
</dbReference>
<evidence type="ECO:0000313" key="3">
    <source>
        <dbReference type="EMBL" id="MEL0611907.1"/>
    </source>
</evidence>
<dbReference type="SMART" id="SM00563">
    <property type="entry name" value="PlsC"/>
    <property type="match status" value="1"/>
</dbReference>
<sequence>MKQKTTLGLGRISVIQPIVGVLSFFFMCGNVLFWAGLMHVFALVRLLQKRGGLARTEQLYDRCFAGWITTNEWWFQRVLGVYWQLDENMVKDFEHWHLMVANHRSWADVYIILAQLNGRRPLPRVFMKQVLFWLPLVGSATWLMGFPFMKRYSKAKLQKSPHLIGKDLETTRQSCRRFIQRPNSVLSFVEGTRFSTKKQQQQRSPYQYLLKPKAGGVGFVLQAMPGKFSRITDINVLYGQENISFWDLLCGRLTAAQVIVRDVALPEAMLKPDYQAAKKDREDFFVWFNLYWHDKDNRIASQLAAMKSNVMPLKEVLTEGSSSQE</sequence>
<keyword evidence="1" id="KW-1133">Transmembrane helix</keyword>
<evidence type="ECO:0000259" key="2">
    <source>
        <dbReference type="SMART" id="SM00563"/>
    </source>
</evidence>
<protein>
    <submittedName>
        <fullName evidence="3">Acetyltransferase</fullName>
    </submittedName>
</protein>
<organism evidence="3 4">
    <name type="scientific">Marinomonas arenicola</name>
    <dbReference type="NCBI Taxonomy" id="569601"/>
    <lineage>
        <taxon>Bacteria</taxon>
        <taxon>Pseudomonadati</taxon>
        <taxon>Pseudomonadota</taxon>
        <taxon>Gammaproteobacteria</taxon>
        <taxon>Oceanospirillales</taxon>
        <taxon>Oceanospirillaceae</taxon>
        <taxon>Marinomonas</taxon>
    </lineage>
</organism>
<name>A0ABU9G4K7_9GAMM</name>
<keyword evidence="1" id="KW-0472">Membrane</keyword>
<dbReference type="InterPro" id="IPR002123">
    <property type="entry name" value="Plipid/glycerol_acylTrfase"/>
</dbReference>
<proteinExistence type="predicted"/>
<feature type="transmembrane region" description="Helical" evidence="1">
    <location>
        <begin position="12"/>
        <end position="37"/>
    </location>
</feature>
<dbReference type="Pfam" id="PF01553">
    <property type="entry name" value="Acyltransferase"/>
    <property type="match status" value="1"/>
</dbReference>
<dbReference type="SUPFAM" id="SSF69593">
    <property type="entry name" value="Glycerol-3-phosphate (1)-acyltransferase"/>
    <property type="match status" value="1"/>
</dbReference>
<keyword evidence="1" id="KW-0812">Transmembrane</keyword>
<feature type="transmembrane region" description="Helical" evidence="1">
    <location>
        <begin position="130"/>
        <end position="149"/>
    </location>
</feature>